<sequence length="61" mass="6824">MRVCLLPTKQSWASMFSRGELSFRDFSTTAFDASTPGLGRLSSLISPSPLLYVIARWIIDE</sequence>
<gene>
    <name evidence="1" type="ORF">AVEN_188592_1</name>
</gene>
<reference evidence="1 2" key="1">
    <citation type="journal article" date="2019" name="Sci. Rep.">
        <title>Orb-weaving spider Araneus ventricosus genome elucidates the spidroin gene catalogue.</title>
        <authorList>
            <person name="Kono N."/>
            <person name="Nakamura H."/>
            <person name="Ohtoshi R."/>
            <person name="Moran D.A.P."/>
            <person name="Shinohara A."/>
            <person name="Yoshida Y."/>
            <person name="Fujiwara M."/>
            <person name="Mori M."/>
            <person name="Tomita M."/>
            <person name="Arakawa K."/>
        </authorList>
    </citation>
    <scope>NUCLEOTIDE SEQUENCE [LARGE SCALE GENOMIC DNA]</scope>
</reference>
<feature type="non-terminal residue" evidence="1">
    <location>
        <position position="61"/>
    </location>
</feature>
<proteinExistence type="predicted"/>
<dbReference type="Proteomes" id="UP000499080">
    <property type="component" value="Unassembled WGS sequence"/>
</dbReference>
<protein>
    <submittedName>
        <fullName evidence="1">Uncharacterized protein</fullName>
    </submittedName>
</protein>
<dbReference type="AlphaFoldDB" id="A0A4Y2D7G9"/>
<organism evidence="1 2">
    <name type="scientific">Araneus ventricosus</name>
    <name type="common">Orbweaver spider</name>
    <name type="synonym">Epeira ventricosa</name>
    <dbReference type="NCBI Taxonomy" id="182803"/>
    <lineage>
        <taxon>Eukaryota</taxon>
        <taxon>Metazoa</taxon>
        <taxon>Ecdysozoa</taxon>
        <taxon>Arthropoda</taxon>
        <taxon>Chelicerata</taxon>
        <taxon>Arachnida</taxon>
        <taxon>Araneae</taxon>
        <taxon>Araneomorphae</taxon>
        <taxon>Entelegynae</taxon>
        <taxon>Araneoidea</taxon>
        <taxon>Araneidae</taxon>
        <taxon>Araneus</taxon>
    </lineage>
</organism>
<evidence type="ECO:0000313" key="2">
    <source>
        <dbReference type="Proteomes" id="UP000499080"/>
    </source>
</evidence>
<name>A0A4Y2D7G9_ARAVE</name>
<accession>A0A4Y2D7G9</accession>
<dbReference type="EMBL" id="BGPR01088618">
    <property type="protein sequence ID" value="GBM12026.1"/>
    <property type="molecule type" value="Genomic_DNA"/>
</dbReference>
<comment type="caution">
    <text evidence="1">The sequence shown here is derived from an EMBL/GenBank/DDBJ whole genome shotgun (WGS) entry which is preliminary data.</text>
</comment>
<keyword evidence="2" id="KW-1185">Reference proteome</keyword>
<evidence type="ECO:0000313" key="1">
    <source>
        <dbReference type="EMBL" id="GBM12026.1"/>
    </source>
</evidence>